<dbReference type="KEGG" id="llu:AKJ09_06851"/>
<name>A0A0K1Q367_9BACT</name>
<sequence>MRGFGPRRSPVEMRSSLEPLGLRRRHSAGKTLVVLGSSFALACVAASACAVPLDGGVDDLPSSEPVPSFVDDAGTDAPDSTFELTNYCPSNKCSTGLTTCPNSRFPCDVDLRSDPRNCGSCGFTCPSAANGALFACAEGKCQMTCTNSPRRFDCNGIVDDGCEVTANTNENCGGCGVTCTDPESPCTTRKGLQRCGCPAPEIVCPDGDGFGCVNAIGDDTNCGACGNACDRTNGGAPSYENTYYGCAAASCGHLKCEVLWGDCNFNIKADGCETYLLSDQNCGGCGNVCPAGMGCYVNLQSFQAECMCPPGKTLCEIIPGLAAACVDITSDPKNCGGCGVTCSGSDSRSHDYMFPSCRGGSCETSCEMGRADCNGNGEDGCEINTNSDPRNCGECGHACDGVAGQACIGGRCAVEPCDVEAGEVTTR</sequence>
<gene>
    <name evidence="1" type="ORF">AKJ09_06851</name>
</gene>
<dbReference type="Proteomes" id="UP000064967">
    <property type="component" value="Chromosome"/>
</dbReference>
<evidence type="ECO:0000313" key="1">
    <source>
        <dbReference type="EMBL" id="AKV00188.1"/>
    </source>
</evidence>
<organism evidence="1 2">
    <name type="scientific">Labilithrix luteola</name>
    <dbReference type="NCBI Taxonomy" id="1391654"/>
    <lineage>
        <taxon>Bacteria</taxon>
        <taxon>Pseudomonadati</taxon>
        <taxon>Myxococcota</taxon>
        <taxon>Polyangia</taxon>
        <taxon>Polyangiales</taxon>
        <taxon>Labilitrichaceae</taxon>
        <taxon>Labilithrix</taxon>
    </lineage>
</organism>
<accession>A0A0K1Q367</accession>
<protein>
    <recommendedName>
        <fullName evidence="3">Tryptophan synthase alpha chain</fullName>
    </recommendedName>
</protein>
<evidence type="ECO:0008006" key="3">
    <source>
        <dbReference type="Google" id="ProtNLM"/>
    </source>
</evidence>
<dbReference type="STRING" id="1391654.AKJ09_06851"/>
<keyword evidence="2" id="KW-1185">Reference proteome</keyword>
<evidence type="ECO:0000313" key="2">
    <source>
        <dbReference type="Proteomes" id="UP000064967"/>
    </source>
</evidence>
<dbReference type="EMBL" id="CP012333">
    <property type="protein sequence ID" value="AKV00188.1"/>
    <property type="molecule type" value="Genomic_DNA"/>
</dbReference>
<dbReference type="AlphaFoldDB" id="A0A0K1Q367"/>
<proteinExistence type="predicted"/>
<reference evidence="1 2" key="1">
    <citation type="submission" date="2015-08" db="EMBL/GenBank/DDBJ databases">
        <authorList>
            <person name="Babu N.S."/>
            <person name="Beckwith C.J."/>
            <person name="Beseler K.G."/>
            <person name="Brison A."/>
            <person name="Carone J.V."/>
            <person name="Caskin T.P."/>
            <person name="Diamond M."/>
            <person name="Durham M.E."/>
            <person name="Foxe J.M."/>
            <person name="Go M."/>
            <person name="Henderson B.A."/>
            <person name="Jones I.B."/>
            <person name="McGettigan J.A."/>
            <person name="Micheletti S.J."/>
            <person name="Nasrallah M.E."/>
            <person name="Ortiz D."/>
            <person name="Piller C.R."/>
            <person name="Privatt S.R."/>
            <person name="Schneider S.L."/>
            <person name="Sharp S."/>
            <person name="Smith T.C."/>
            <person name="Stanton J.D."/>
            <person name="Ullery H.E."/>
            <person name="Wilson R.J."/>
            <person name="Serrano M.G."/>
            <person name="Buck G."/>
            <person name="Lee V."/>
            <person name="Wang Y."/>
            <person name="Carvalho R."/>
            <person name="Voegtly L."/>
            <person name="Shi R."/>
            <person name="Duckworth R."/>
            <person name="Johnson A."/>
            <person name="Loviza R."/>
            <person name="Walstead R."/>
            <person name="Shah Z."/>
            <person name="Kiflezghi M."/>
            <person name="Wade K."/>
            <person name="Ball S.L."/>
            <person name="Bradley K.W."/>
            <person name="Asai D.J."/>
            <person name="Bowman C.A."/>
            <person name="Russell D.A."/>
            <person name="Pope W.H."/>
            <person name="Jacobs-Sera D."/>
            <person name="Hendrix R.W."/>
            <person name="Hatfull G.F."/>
        </authorList>
    </citation>
    <scope>NUCLEOTIDE SEQUENCE [LARGE SCALE GENOMIC DNA]</scope>
    <source>
        <strain evidence="1 2">DSM 27648</strain>
    </source>
</reference>